<reference evidence="2 3" key="1">
    <citation type="journal article" date="2019" name="Int. J. Syst. Evol. Microbiol.">
        <title>The Global Catalogue of Microorganisms (GCM) 10K type strain sequencing project: providing services to taxonomists for standard genome sequencing and annotation.</title>
        <authorList>
            <consortium name="The Broad Institute Genomics Platform"/>
            <consortium name="The Broad Institute Genome Sequencing Center for Infectious Disease"/>
            <person name="Wu L."/>
            <person name="Ma J."/>
        </authorList>
    </citation>
    <scope>NUCLEOTIDE SEQUENCE [LARGE SCALE GENOMIC DNA]</scope>
    <source>
        <strain evidence="2 3">JCM 15309</strain>
    </source>
</reference>
<keyword evidence="3" id="KW-1185">Reference proteome</keyword>
<accession>A0ABN2RPV5</accession>
<organism evidence="2 3">
    <name type="scientific">Nocardioides panacihumi</name>
    <dbReference type="NCBI Taxonomy" id="400774"/>
    <lineage>
        <taxon>Bacteria</taxon>
        <taxon>Bacillati</taxon>
        <taxon>Actinomycetota</taxon>
        <taxon>Actinomycetes</taxon>
        <taxon>Propionibacteriales</taxon>
        <taxon>Nocardioidaceae</taxon>
        <taxon>Nocardioides</taxon>
    </lineage>
</organism>
<protein>
    <recommendedName>
        <fullName evidence="4">Hemerythrin domain-containing protein</fullName>
    </recommendedName>
</protein>
<evidence type="ECO:0000313" key="3">
    <source>
        <dbReference type="Proteomes" id="UP001500571"/>
    </source>
</evidence>
<gene>
    <name evidence="2" type="ORF">GCM10009798_37570</name>
</gene>
<sequence>MEEIDIIEVAPMSTKTACLTDYVRSTHDDLAARLATARQMHGTRDDPRLERHRIDDFLGSTSKHLHALDDVLLPAYAKLPDGRTLSHEYTASVKRLEVLLFHVNAHEYGSSIEGSYSWPTLWAEVDDALADQRQHEEELANALTDSLDDDRLEAITERIRRVEPEEPSRPHPHQPHGGVWGRVSRRMMRTTDAFWDAAQGRIVPEPERAPKKKPGLLGQYFLASPRFAPEAEQDDDRPE</sequence>
<proteinExistence type="predicted"/>
<dbReference type="EMBL" id="BAAAPB010000004">
    <property type="protein sequence ID" value="GAA1972842.1"/>
    <property type="molecule type" value="Genomic_DNA"/>
</dbReference>
<evidence type="ECO:0000256" key="1">
    <source>
        <dbReference type="SAM" id="MobiDB-lite"/>
    </source>
</evidence>
<evidence type="ECO:0000313" key="2">
    <source>
        <dbReference type="EMBL" id="GAA1972842.1"/>
    </source>
</evidence>
<evidence type="ECO:0008006" key="4">
    <source>
        <dbReference type="Google" id="ProtNLM"/>
    </source>
</evidence>
<dbReference type="Proteomes" id="UP001500571">
    <property type="component" value="Unassembled WGS sequence"/>
</dbReference>
<name>A0ABN2RPV5_9ACTN</name>
<feature type="region of interest" description="Disordered" evidence="1">
    <location>
        <begin position="161"/>
        <end position="182"/>
    </location>
</feature>
<comment type="caution">
    <text evidence="2">The sequence shown here is derived from an EMBL/GenBank/DDBJ whole genome shotgun (WGS) entry which is preliminary data.</text>
</comment>